<protein>
    <recommendedName>
        <fullName evidence="5">WxL domain-containing protein</fullName>
    </recommendedName>
</protein>
<feature type="signal peptide" evidence="2">
    <location>
        <begin position="1"/>
        <end position="28"/>
    </location>
</feature>
<evidence type="ECO:0000256" key="2">
    <source>
        <dbReference type="SAM" id="SignalP"/>
    </source>
</evidence>
<evidence type="ECO:0000313" key="3">
    <source>
        <dbReference type="EMBL" id="MEI4463413.1"/>
    </source>
</evidence>
<organism evidence="3 4">
    <name type="scientific">Exiguobacterium indicum</name>
    <dbReference type="NCBI Taxonomy" id="296995"/>
    <lineage>
        <taxon>Bacteria</taxon>
        <taxon>Bacillati</taxon>
        <taxon>Bacillota</taxon>
        <taxon>Bacilli</taxon>
        <taxon>Bacillales</taxon>
        <taxon>Bacillales Family XII. Incertae Sedis</taxon>
        <taxon>Exiguobacterium</taxon>
    </lineage>
</organism>
<sequence length="495" mass="53810">MYKNRSPNTFIIFMILFATSFSIPHSHATTDELEIPDPLTSSFCEKTLNDPMKENLLKKEERIQCEELLELEQISPPESEDLPTSETTPPESEDLPTSETTPPESENPPTSETTPPESEDLPTSETTPPESEDLPTSETTSPESEDPPTSETTTPEGEDSSAPVKSSTDEENNEVLDQLDSEEESSSEIEEPPLKSTKPRQEKQQAVAPTLAGVTLLGTSSLDAFYNGTTKTITLENTVSGLLSLNLSRGYIIFRLPSEVIQSIETSSVKLQYRYSGLLGIGSQTKDVTATIDRTTNQVYADVSSLLKLSLLSSDRFILSFKVGKLPVGVDEVYTFQSILADGLVDLNLLSSGTATATLGIGPTFNLTVPNTLDFGSHELTGREKIIPRVSPMTIAIYHENATGYNWKLQASLSRPLTSTTGDVLTDVLYFKTASKTQLLQATAIEVATGTMSASSNQTPLTYAENEGIVLDLTGKYPKPLSYSADIQWSLVNAP</sequence>
<gene>
    <name evidence="3" type="ORF">SZL87_13385</name>
</gene>
<evidence type="ECO:0008006" key="5">
    <source>
        <dbReference type="Google" id="ProtNLM"/>
    </source>
</evidence>
<accession>A0ABU8EKF8</accession>
<evidence type="ECO:0000256" key="1">
    <source>
        <dbReference type="SAM" id="MobiDB-lite"/>
    </source>
</evidence>
<feature type="compositionally biased region" description="Low complexity" evidence="1">
    <location>
        <begin position="97"/>
        <end position="116"/>
    </location>
</feature>
<dbReference type="Proteomes" id="UP001387110">
    <property type="component" value="Unassembled WGS sequence"/>
</dbReference>
<proteinExistence type="predicted"/>
<reference evidence="3 4" key="1">
    <citation type="submission" date="2023-12" db="EMBL/GenBank/DDBJ databases">
        <authorList>
            <person name="Easwaran N."/>
            <person name="Lazarus H.P.S."/>
        </authorList>
    </citation>
    <scope>NUCLEOTIDE SEQUENCE [LARGE SCALE GENOMIC DNA]</scope>
    <source>
        <strain evidence="3 4">VIT-2023</strain>
    </source>
</reference>
<feature type="compositionally biased region" description="Acidic residues" evidence="1">
    <location>
        <begin position="169"/>
        <end position="191"/>
    </location>
</feature>
<keyword evidence="2" id="KW-0732">Signal</keyword>
<evidence type="ECO:0000313" key="4">
    <source>
        <dbReference type="Proteomes" id="UP001387110"/>
    </source>
</evidence>
<feature type="chain" id="PRO_5045176732" description="WxL domain-containing protein" evidence="2">
    <location>
        <begin position="29"/>
        <end position="495"/>
    </location>
</feature>
<name>A0ABU8EKF8_9BACL</name>
<comment type="caution">
    <text evidence="3">The sequence shown here is derived from an EMBL/GenBank/DDBJ whole genome shotgun (WGS) entry which is preliminary data.</text>
</comment>
<keyword evidence="4" id="KW-1185">Reference proteome</keyword>
<dbReference type="RefSeq" id="WP_336449523.1">
    <property type="nucleotide sequence ID" value="NZ_JBAWKY010000004.1"/>
</dbReference>
<feature type="region of interest" description="Disordered" evidence="1">
    <location>
        <begin position="70"/>
        <end position="207"/>
    </location>
</feature>
<dbReference type="EMBL" id="JBAWKY010000004">
    <property type="protein sequence ID" value="MEI4463413.1"/>
    <property type="molecule type" value="Genomic_DNA"/>
</dbReference>